<feature type="chain" id="PRO_5025592014" description="Right handed beta helix domain-containing protein" evidence="1">
    <location>
        <begin position="22"/>
        <end position="571"/>
    </location>
</feature>
<protein>
    <recommendedName>
        <fullName evidence="4">Right handed beta helix domain-containing protein</fullName>
    </recommendedName>
</protein>
<dbReference type="Proteomes" id="UP000366872">
    <property type="component" value="Unassembled WGS sequence"/>
</dbReference>
<gene>
    <name evidence="2" type="ORF">PDESU_01745</name>
</gene>
<accession>A0A6C2U0S4</accession>
<keyword evidence="1" id="KW-0732">Signal</keyword>
<dbReference type="EMBL" id="CAAHFG010000001">
    <property type="protein sequence ID" value="VGO13191.1"/>
    <property type="molecule type" value="Genomic_DNA"/>
</dbReference>
<proteinExistence type="predicted"/>
<dbReference type="RefSeq" id="WP_136078787.1">
    <property type="nucleotide sequence ID" value="NZ_CAAHFG010000001.1"/>
</dbReference>
<dbReference type="AlphaFoldDB" id="A0A6C2U0S4"/>
<organism evidence="2 3">
    <name type="scientific">Pontiella desulfatans</name>
    <dbReference type="NCBI Taxonomy" id="2750659"/>
    <lineage>
        <taxon>Bacteria</taxon>
        <taxon>Pseudomonadati</taxon>
        <taxon>Kiritimatiellota</taxon>
        <taxon>Kiritimatiellia</taxon>
        <taxon>Kiritimatiellales</taxon>
        <taxon>Pontiellaceae</taxon>
        <taxon>Pontiella</taxon>
    </lineage>
</organism>
<evidence type="ECO:0000313" key="2">
    <source>
        <dbReference type="EMBL" id="VGO13191.1"/>
    </source>
</evidence>
<keyword evidence="3" id="KW-1185">Reference proteome</keyword>
<evidence type="ECO:0008006" key="4">
    <source>
        <dbReference type="Google" id="ProtNLM"/>
    </source>
</evidence>
<feature type="signal peptide" evidence="1">
    <location>
        <begin position="1"/>
        <end position="21"/>
    </location>
</feature>
<evidence type="ECO:0000256" key="1">
    <source>
        <dbReference type="SAM" id="SignalP"/>
    </source>
</evidence>
<sequence length="571" mass="63885">MKNRWHLFFVLTLCVVNLAHAMPDITENRYATLKDAAYWPSVNEGDYIFFQGNNDNGDDIYAAGGSKHLRIELPVGKKILIYAGDYDRILINGADCWSTAEKPTLITNLGGQVRWGNSNEANQYRGLELYNFDYLHLTGKYDPDHQTGDPKFLGHDDGANLGTGDYYERYGLWGNPRWSGIIYYKKYGNGVRIRNFKSVKVDYVASWGGYFASFNVKTDNPADPGEVAVDIQDCFAGFGEGEAFYISYSTKAHNQDITKLTLKNNIIAFTGAEALQTDNLAEGSVIENNVAIGSATFYRHPFQARYQDNLHQLSFVEGGITIRNNIFAGTNGALHNFRYRDAGPGRTNPSQDKPVTLANNFYGFSRTTMGYVWPGDGITPYIFSDNIYGDISVPESDDSVIVSDESTEGFFKLGNKNTDILFDGNIYPKGKDLYFMSSGDGSNVRQKGNERKPAPALLFENSGFADGFDWRTVSAWAAQYKNTPKSSGKNKDGQFIPYAKGDIVIFHDAGGNTKFFKCLQDHAGDFNPNTATQYWAHMTWDGRNMPPFDLRLRKGSFYYDRGMGLTYNAAK</sequence>
<evidence type="ECO:0000313" key="3">
    <source>
        <dbReference type="Proteomes" id="UP000366872"/>
    </source>
</evidence>
<reference evidence="2 3" key="1">
    <citation type="submission" date="2019-04" db="EMBL/GenBank/DDBJ databases">
        <authorList>
            <person name="Van Vliet M D."/>
        </authorList>
    </citation>
    <scope>NUCLEOTIDE SEQUENCE [LARGE SCALE GENOMIC DNA]</scope>
    <source>
        <strain evidence="2 3">F1</strain>
    </source>
</reference>
<name>A0A6C2U0S4_PONDE</name>